<gene>
    <name evidence="1" type="ORF">LSH36_111g00014</name>
</gene>
<keyword evidence="2" id="KW-1185">Reference proteome</keyword>
<reference evidence="1" key="1">
    <citation type="journal article" date="2023" name="Mol. Biol. Evol.">
        <title>Third-Generation Sequencing Reveals the Adaptive Role of the Epigenome in Three Deep-Sea Polychaetes.</title>
        <authorList>
            <person name="Perez M."/>
            <person name="Aroh O."/>
            <person name="Sun Y."/>
            <person name="Lan Y."/>
            <person name="Juniper S.K."/>
            <person name="Young C.R."/>
            <person name="Angers B."/>
            <person name="Qian P.Y."/>
        </authorList>
    </citation>
    <scope>NUCLEOTIDE SEQUENCE</scope>
    <source>
        <strain evidence="1">P08H-3</strain>
    </source>
</reference>
<name>A0AAD9K081_9ANNE</name>
<evidence type="ECO:0000313" key="1">
    <source>
        <dbReference type="EMBL" id="KAK2161683.1"/>
    </source>
</evidence>
<dbReference type="AlphaFoldDB" id="A0AAD9K081"/>
<proteinExistence type="predicted"/>
<evidence type="ECO:0000313" key="2">
    <source>
        <dbReference type="Proteomes" id="UP001208570"/>
    </source>
</evidence>
<dbReference type="Proteomes" id="UP001208570">
    <property type="component" value="Unassembled WGS sequence"/>
</dbReference>
<dbReference type="EMBL" id="JAODUP010000111">
    <property type="protein sequence ID" value="KAK2161683.1"/>
    <property type="molecule type" value="Genomic_DNA"/>
</dbReference>
<accession>A0AAD9K081</accession>
<sequence length="140" mass="16220">MRRDKDSSKEKDTVTVRRQNICRYHINFEDKEDNGSKILNVFSIHIQPGEVLYHIVFKMSDMAQQAADESLSYMMSKVQGSGCAMVREKYHETIISFTTLRMAWSLATGSQQHQGLEHGEDIFEQLNTIMLWINVMLCLN</sequence>
<organism evidence="1 2">
    <name type="scientific">Paralvinella palmiformis</name>
    <dbReference type="NCBI Taxonomy" id="53620"/>
    <lineage>
        <taxon>Eukaryota</taxon>
        <taxon>Metazoa</taxon>
        <taxon>Spiralia</taxon>
        <taxon>Lophotrochozoa</taxon>
        <taxon>Annelida</taxon>
        <taxon>Polychaeta</taxon>
        <taxon>Sedentaria</taxon>
        <taxon>Canalipalpata</taxon>
        <taxon>Terebellida</taxon>
        <taxon>Terebelliformia</taxon>
        <taxon>Alvinellidae</taxon>
        <taxon>Paralvinella</taxon>
    </lineage>
</organism>
<comment type="caution">
    <text evidence="1">The sequence shown here is derived from an EMBL/GenBank/DDBJ whole genome shotgun (WGS) entry which is preliminary data.</text>
</comment>
<protein>
    <submittedName>
        <fullName evidence="1">Uncharacterized protein</fullName>
    </submittedName>
</protein>